<evidence type="ECO:0000313" key="3">
    <source>
        <dbReference type="Proteomes" id="UP000019149"/>
    </source>
</evidence>
<dbReference type="KEGG" id="egl:EGR_07049"/>
<evidence type="ECO:0000313" key="2">
    <source>
        <dbReference type="EMBL" id="EUB58129.1"/>
    </source>
</evidence>
<organism evidence="2 3">
    <name type="scientific">Echinococcus granulosus</name>
    <name type="common">Hydatid tapeworm</name>
    <dbReference type="NCBI Taxonomy" id="6210"/>
    <lineage>
        <taxon>Eukaryota</taxon>
        <taxon>Metazoa</taxon>
        <taxon>Spiralia</taxon>
        <taxon>Lophotrochozoa</taxon>
        <taxon>Platyhelminthes</taxon>
        <taxon>Cestoda</taxon>
        <taxon>Eucestoda</taxon>
        <taxon>Cyclophyllidea</taxon>
        <taxon>Taeniidae</taxon>
        <taxon>Echinococcus</taxon>
        <taxon>Echinococcus granulosus group</taxon>
    </lineage>
</organism>
<proteinExistence type="predicted"/>
<feature type="transmembrane region" description="Helical" evidence="1">
    <location>
        <begin position="20"/>
        <end position="41"/>
    </location>
</feature>
<accession>W6UX88</accession>
<comment type="caution">
    <text evidence="2">The sequence shown here is derived from an EMBL/GenBank/DDBJ whole genome shotgun (WGS) entry which is preliminary data.</text>
</comment>
<keyword evidence="3" id="KW-1185">Reference proteome</keyword>
<dbReference type="OrthoDB" id="6248491at2759"/>
<keyword evidence="1" id="KW-0812">Transmembrane</keyword>
<sequence>MLTLIPTLTNFMQAMTCLGLPLRLVIILTALGVITCTPWGLRDYEAEGRSDLDPLWLTRLLERQEPYDADLLAPIELSDFGASRKRSYARPAIRMG</sequence>
<dbReference type="CTD" id="36342764"/>
<dbReference type="OMA" id="VITCTPW"/>
<dbReference type="AlphaFoldDB" id="W6UX88"/>
<evidence type="ECO:0000256" key="1">
    <source>
        <dbReference type="SAM" id="Phobius"/>
    </source>
</evidence>
<dbReference type="EMBL" id="APAU02000068">
    <property type="protein sequence ID" value="EUB58129.1"/>
    <property type="molecule type" value="Genomic_DNA"/>
</dbReference>
<protein>
    <submittedName>
        <fullName evidence="2">Uncharacterized protein</fullName>
    </submittedName>
</protein>
<dbReference type="Proteomes" id="UP000019149">
    <property type="component" value="Unassembled WGS sequence"/>
</dbReference>
<name>W6UX88_ECHGR</name>
<keyword evidence="1" id="KW-0472">Membrane</keyword>
<keyword evidence="1" id="KW-1133">Transmembrane helix</keyword>
<reference evidence="2 3" key="1">
    <citation type="journal article" date="2013" name="Nat. Genet.">
        <title>The genome of the hydatid tapeworm Echinococcus granulosus.</title>
        <authorList>
            <person name="Zheng H."/>
            <person name="Zhang W."/>
            <person name="Zhang L."/>
            <person name="Zhang Z."/>
            <person name="Li J."/>
            <person name="Lu G."/>
            <person name="Zhu Y."/>
            <person name="Wang Y."/>
            <person name="Huang Y."/>
            <person name="Liu J."/>
            <person name="Kang H."/>
            <person name="Chen J."/>
            <person name="Wang L."/>
            <person name="Chen A."/>
            <person name="Yu S."/>
            <person name="Gao Z."/>
            <person name="Jin L."/>
            <person name="Gu W."/>
            <person name="Wang Z."/>
            <person name="Zhao L."/>
            <person name="Shi B."/>
            <person name="Wen H."/>
            <person name="Lin R."/>
            <person name="Jones M.K."/>
            <person name="Brejova B."/>
            <person name="Vinar T."/>
            <person name="Zhao G."/>
            <person name="McManus D.P."/>
            <person name="Chen Z."/>
            <person name="Zhou Y."/>
            <person name="Wang S."/>
        </authorList>
    </citation>
    <scope>NUCLEOTIDE SEQUENCE [LARGE SCALE GENOMIC DNA]</scope>
</reference>
<dbReference type="RefSeq" id="XP_024349325.1">
    <property type="nucleotide sequence ID" value="XM_024496298.1"/>
</dbReference>
<dbReference type="GeneID" id="36342764"/>
<gene>
    <name evidence="2" type="ORF">EGR_07049</name>
</gene>